<dbReference type="SMART" id="SM00829">
    <property type="entry name" value="PKS_ER"/>
    <property type="match status" value="1"/>
</dbReference>
<evidence type="ECO:0000256" key="4">
    <source>
        <dbReference type="ARBA" id="ARBA00022833"/>
    </source>
</evidence>
<evidence type="ECO:0000256" key="2">
    <source>
        <dbReference type="ARBA" id="ARBA00008072"/>
    </source>
</evidence>
<dbReference type="InterPro" id="IPR011032">
    <property type="entry name" value="GroES-like_sf"/>
</dbReference>
<evidence type="ECO:0000313" key="8">
    <source>
        <dbReference type="EMBL" id="TVT17943.1"/>
    </source>
</evidence>
<protein>
    <submittedName>
        <fullName evidence="8">Zinc-binding dehydrogenase</fullName>
    </submittedName>
</protein>
<dbReference type="OrthoDB" id="3265141at2"/>
<dbReference type="RefSeq" id="WP_144643196.1">
    <property type="nucleotide sequence ID" value="NZ_BNAX01000006.1"/>
</dbReference>
<comment type="similarity">
    <text evidence="2 6">Belongs to the zinc-containing alcohol dehydrogenase family.</text>
</comment>
<dbReference type="GO" id="GO:0016491">
    <property type="term" value="F:oxidoreductase activity"/>
    <property type="evidence" value="ECO:0007669"/>
    <property type="project" value="UniProtKB-KW"/>
</dbReference>
<evidence type="ECO:0000256" key="6">
    <source>
        <dbReference type="RuleBase" id="RU361277"/>
    </source>
</evidence>
<dbReference type="SUPFAM" id="SSF51735">
    <property type="entry name" value="NAD(P)-binding Rossmann-fold domains"/>
    <property type="match status" value="1"/>
</dbReference>
<dbReference type="Gene3D" id="3.90.180.10">
    <property type="entry name" value="Medium-chain alcohol dehydrogenases, catalytic domain"/>
    <property type="match status" value="1"/>
</dbReference>
<dbReference type="InterPro" id="IPR013154">
    <property type="entry name" value="ADH-like_N"/>
</dbReference>
<evidence type="ECO:0000256" key="5">
    <source>
        <dbReference type="ARBA" id="ARBA00023002"/>
    </source>
</evidence>
<gene>
    <name evidence="8" type="ORF">FNH06_29410</name>
</gene>
<accession>A0A558A0Z7</accession>
<dbReference type="SUPFAM" id="SSF50129">
    <property type="entry name" value="GroES-like"/>
    <property type="match status" value="1"/>
</dbReference>
<comment type="caution">
    <text evidence="8">The sequence shown here is derived from an EMBL/GenBank/DDBJ whole genome shotgun (WGS) entry which is preliminary data.</text>
</comment>
<dbReference type="GO" id="GO:0008270">
    <property type="term" value="F:zinc ion binding"/>
    <property type="evidence" value="ECO:0007669"/>
    <property type="project" value="InterPro"/>
</dbReference>
<keyword evidence="5" id="KW-0560">Oxidoreductase</keyword>
<evidence type="ECO:0000256" key="1">
    <source>
        <dbReference type="ARBA" id="ARBA00001947"/>
    </source>
</evidence>
<evidence type="ECO:0000259" key="7">
    <source>
        <dbReference type="SMART" id="SM00829"/>
    </source>
</evidence>
<evidence type="ECO:0000313" key="9">
    <source>
        <dbReference type="Proteomes" id="UP000318578"/>
    </source>
</evidence>
<keyword evidence="4 6" id="KW-0862">Zinc</keyword>
<dbReference type="InterPro" id="IPR020843">
    <property type="entry name" value="ER"/>
</dbReference>
<name>A0A558A0Z7_9PSEU</name>
<dbReference type="PANTHER" id="PTHR43350:SF21">
    <property type="entry name" value="S-NITROSOMYCOTHIOL REDUCTASE MSCR"/>
    <property type="match status" value="1"/>
</dbReference>
<sequence>MRAAVTWEPNAPFSIEDDVVLRRPGAGEVLVRIHAAGVCQTDISLSRGHFGQATPVILGHEGAGEVVEIGPEAGEIEVGQRVVLSWVPPCGRCYFCVRGQTFICSGRKRAGELEAGADLRVGDRPVRQGMGTATFAQHAVVPAAGVIPIPEDLPFEQAALLGCAVPTGVGAALNSARVQPGETVLVVGCGAVGLSAVQGAVIAGGSTVVAIDPQPGRRKRALELGAASAHAPEDHVAPPGGVGFDVAIDAVGRSATVRGAWDAVRRGGRVVVVGAGKADDLVSFSVLELFHEEKRLVGSFYGSSDMRFEVPRLVELWRSGRLDLTALVSDVVPLDRINEAVDRQLAADAVRVMVTP</sequence>
<reference evidence="8 9" key="1">
    <citation type="submission" date="2019-07" db="EMBL/GenBank/DDBJ databases">
        <title>New species of Amycolatopsis and Streptomyces.</title>
        <authorList>
            <person name="Duangmal K."/>
            <person name="Teo W.F.A."/>
            <person name="Lipun K."/>
        </authorList>
    </citation>
    <scope>NUCLEOTIDE SEQUENCE [LARGE SCALE GENOMIC DNA]</scope>
    <source>
        <strain evidence="8 9">JCM 30562</strain>
    </source>
</reference>
<dbReference type="PANTHER" id="PTHR43350">
    <property type="entry name" value="NAD-DEPENDENT ALCOHOL DEHYDROGENASE"/>
    <property type="match status" value="1"/>
</dbReference>
<dbReference type="PROSITE" id="PS00059">
    <property type="entry name" value="ADH_ZINC"/>
    <property type="match status" value="1"/>
</dbReference>
<keyword evidence="3 6" id="KW-0479">Metal-binding</keyword>
<evidence type="ECO:0000256" key="3">
    <source>
        <dbReference type="ARBA" id="ARBA00022723"/>
    </source>
</evidence>
<dbReference type="Gene3D" id="3.40.50.720">
    <property type="entry name" value="NAD(P)-binding Rossmann-like Domain"/>
    <property type="match status" value="1"/>
</dbReference>
<dbReference type="InterPro" id="IPR036291">
    <property type="entry name" value="NAD(P)-bd_dom_sf"/>
</dbReference>
<organism evidence="8 9">
    <name type="scientific">Amycolatopsis acidiphila</name>
    <dbReference type="NCBI Taxonomy" id="715473"/>
    <lineage>
        <taxon>Bacteria</taxon>
        <taxon>Bacillati</taxon>
        <taxon>Actinomycetota</taxon>
        <taxon>Actinomycetes</taxon>
        <taxon>Pseudonocardiales</taxon>
        <taxon>Pseudonocardiaceae</taxon>
        <taxon>Amycolatopsis</taxon>
    </lineage>
</organism>
<keyword evidence="9" id="KW-1185">Reference proteome</keyword>
<comment type="cofactor">
    <cofactor evidence="1 6">
        <name>Zn(2+)</name>
        <dbReference type="ChEBI" id="CHEBI:29105"/>
    </cofactor>
</comment>
<dbReference type="EMBL" id="VJZA01000069">
    <property type="protein sequence ID" value="TVT17943.1"/>
    <property type="molecule type" value="Genomic_DNA"/>
</dbReference>
<dbReference type="Proteomes" id="UP000318578">
    <property type="component" value="Unassembled WGS sequence"/>
</dbReference>
<dbReference type="Pfam" id="PF08240">
    <property type="entry name" value="ADH_N"/>
    <property type="match status" value="1"/>
</dbReference>
<dbReference type="Pfam" id="PF00107">
    <property type="entry name" value="ADH_zinc_N"/>
    <property type="match status" value="1"/>
</dbReference>
<dbReference type="AlphaFoldDB" id="A0A558A0Z7"/>
<feature type="domain" description="Enoyl reductase (ER)" evidence="7">
    <location>
        <begin position="2"/>
        <end position="354"/>
    </location>
</feature>
<proteinExistence type="inferred from homology"/>
<dbReference type="InterPro" id="IPR013149">
    <property type="entry name" value="ADH-like_C"/>
</dbReference>
<dbReference type="InterPro" id="IPR002328">
    <property type="entry name" value="ADH_Zn_CS"/>
</dbReference>